<keyword evidence="2" id="KW-1185">Reference proteome</keyword>
<name>A0ABT8WPC2_9FLAO</name>
<gene>
    <name evidence="1" type="ORF">Q4Q40_12540</name>
</gene>
<proteinExistence type="predicted"/>
<evidence type="ECO:0000313" key="2">
    <source>
        <dbReference type="Proteomes" id="UP001176806"/>
    </source>
</evidence>
<accession>A0ABT8WPC2</accession>
<comment type="caution">
    <text evidence="1">The sequence shown here is derived from an EMBL/GenBank/DDBJ whole genome shotgun (WGS) entry which is preliminary data.</text>
</comment>
<dbReference type="Proteomes" id="UP001176806">
    <property type="component" value="Unassembled WGS sequence"/>
</dbReference>
<evidence type="ECO:0008006" key="3">
    <source>
        <dbReference type="Google" id="ProtNLM"/>
    </source>
</evidence>
<organism evidence="1 2">
    <name type="scientific">Flavivirga jejuensis</name>
    <dbReference type="NCBI Taxonomy" id="870487"/>
    <lineage>
        <taxon>Bacteria</taxon>
        <taxon>Pseudomonadati</taxon>
        <taxon>Bacteroidota</taxon>
        <taxon>Flavobacteriia</taxon>
        <taxon>Flavobacteriales</taxon>
        <taxon>Flavobacteriaceae</taxon>
        <taxon>Flavivirga</taxon>
    </lineage>
</organism>
<reference evidence="1" key="1">
    <citation type="submission" date="2023-07" db="EMBL/GenBank/DDBJ databases">
        <title>Two novel species in the genus Flavivirga.</title>
        <authorList>
            <person name="Kwon K."/>
        </authorList>
    </citation>
    <scope>NUCLEOTIDE SEQUENCE</scope>
    <source>
        <strain evidence="1">KACC 14158</strain>
    </source>
</reference>
<protein>
    <recommendedName>
        <fullName evidence="3">Immunity protein 8 of polymorphic toxin system</fullName>
    </recommendedName>
</protein>
<dbReference type="EMBL" id="JAUOEL010000004">
    <property type="protein sequence ID" value="MDO5975019.1"/>
    <property type="molecule type" value="Genomic_DNA"/>
</dbReference>
<evidence type="ECO:0000313" key="1">
    <source>
        <dbReference type="EMBL" id="MDO5975019.1"/>
    </source>
</evidence>
<sequence length="144" mass="17148">MKVTVELSSLNKDDDKIFGNIYFEENEYAFPEKGWNDFVIIILNWWAKSILKLLKNISIEEELDFMDGPASVKVQYLKNNSFSLYFILNKEVVYSSEVDVELFTKAFLKELNSLIRNIKENRWESEEIYSLMENYKMLQKCFIP</sequence>
<dbReference type="RefSeq" id="WP_303302186.1">
    <property type="nucleotide sequence ID" value="NZ_BAABDA010000008.1"/>
</dbReference>